<name>A0ABS8US59_DATST</name>
<protein>
    <submittedName>
        <fullName evidence="1">Uncharacterized protein</fullName>
    </submittedName>
</protein>
<evidence type="ECO:0000313" key="1">
    <source>
        <dbReference type="EMBL" id="MCD9561033.1"/>
    </source>
</evidence>
<gene>
    <name evidence="1" type="ORF">HAX54_019967</name>
</gene>
<keyword evidence="2" id="KW-1185">Reference proteome</keyword>
<dbReference type="Proteomes" id="UP000823775">
    <property type="component" value="Unassembled WGS sequence"/>
</dbReference>
<dbReference type="EMBL" id="JACEIK010002416">
    <property type="protein sequence ID" value="MCD9561033.1"/>
    <property type="molecule type" value="Genomic_DNA"/>
</dbReference>
<accession>A0ABS8US59</accession>
<proteinExistence type="predicted"/>
<comment type="caution">
    <text evidence="1">The sequence shown here is derived from an EMBL/GenBank/DDBJ whole genome shotgun (WGS) entry which is preliminary data.</text>
</comment>
<sequence>MKQEDFEDIQTSDVVAAIEETKRADPDTSNKSLDVKDVELEAVQAMSIISLEQILKEDGETKYQINKEAPCEGSVSNGECMIFESFNLKLANNLLRSWEGALVVVPISVDAS</sequence>
<evidence type="ECO:0000313" key="2">
    <source>
        <dbReference type="Proteomes" id="UP000823775"/>
    </source>
</evidence>
<reference evidence="1 2" key="1">
    <citation type="journal article" date="2021" name="BMC Genomics">
        <title>Datura genome reveals duplications of psychoactive alkaloid biosynthetic genes and high mutation rate following tissue culture.</title>
        <authorList>
            <person name="Rajewski A."/>
            <person name="Carter-House D."/>
            <person name="Stajich J."/>
            <person name="Litt A."/>
        </authorList>
    </citation>
    <scope>NUCLEOTIDE SEQUENCE [LARGE SCALE GENOMIC DNA]</scope>
    <source>
        <strain evidence="1">AR-01</strain>
    </source>
</reference>
<organism evidence="1 2">
    <name type="scientific">Datura stramonium</name>
    <name type="common">Jimsonweed</name>
    <name type="synonym">Common thornapple</name>
    <dbReference type="NCBI Taxonomy" id="4076"/>
    <lineage>
        <taxon>Eukaryota</taxon>
        <taxon>Viridiplantae</taxon>
        <taxon>Streptophyta</taxon>
        <taxon>Embryophyta</taxon>
        <taxon>Tracheophyta</taxon>
        <taxon>Spermatophyta</taxon>
        <taxon>Magnoliopsida</taxon>
        <taxon>eudicotyledons</taxon>
        <taxon>Gunneridae</taxon>
        <taxon>Pentapetalae</taxon>
        <taxon>asterids</taxon>
        <taxon>lamiids</taxon>
        <taxon>Solanales</taxon>
        <taxon>Solanaceae</taxon>
        <taxon>Solanoideae</taxon>
        <taxon>Datureae</taxon>
        <taxon>Datura</taxon>
    </lineage>
</organism>